<feature type="transmembrane region" description="Helical" evidence="1">
    <location>
        <begin position="84"/>
        <end position="102"/>
    </location>
</feature>
<dbReference type="OrthoDB" id="2352140at2759"/>
<evidence type="ECO:0000313" key="3">
    <source>
        <dbReference type="Proteomes" id="UP000615446"/>
    </source>
</evidence>
<accession>A0A8H3M839</accession>
<comment type="caution">
    <text evidence="2">The sequence shown here is derived from an EMBL/GenBank/DDBJ whole genome shotgun (WGS) entry which is preliminary data.</text>
</comment>
<keyword evidence="1" id="KW-0812">Transmembrane</keyword>
<feature type="transmembrane region" description="Helical" evidence="1">
    <location>
        <begin position="123"/>
        <end position="142"/>
    </location>
</feature>
<feature type="transmembrane region" description="Helical" evidence="1">
    <location>
        <begin position="162"/>
        <end position="187"/>
    </location>
</feature>
<protein>
    <recommendedName>
        <fullName evidence="4">Ion transport domain-containing protein</fullName>
    </recommendedName>
</protein>
<name>A0A8H3M839_9GLOM</name>
<gene>
    <name evidence="2" type="ORF">RCL2_002697000</name>
</gene>
<evidence type="ECO:0008006" key="4">
    <source>
        <dbReference type="Google" id="ProtNLM"/>
    </source>
</evidence>
<dbReference type="AlphaFoldDB" id="A0A8H3M839"/>
<keyword evidence="1" id="KW-0472">Membrane</keyword>
<dbReference type="EMBL" id="BLAL01000285">
    <property type="protein sequence ID" value="GET00518.1"/>
    <property type="molecule type" value="Genomic_DNA"/>
</dbReference>
<keyword evidence="1" id="KW-1133">Transmembrane helix</keyword>
<evidence type="ECO:0000256" key="1">
    <source>
        <dbReference type="SAM" id="Phobius"/>
    </source>
</evidence>
<feature type="transmembrane region" description="Helical" evidence="1">
    <location>
        <begin position="57"/>
        <end position="78"/>
    </location>
</feature>
<reference evidence="2" key="1">
    <citation type="submission" date="2019-10" db="EMBL/GenBank/DDBJ databases">
        <title>Conservation and host-specific expression of non-tandemly repeated heterogenous ribosome RNA gene in arbuscular mycorrhizal fungi.</title>
        <authorList>
            <person name="Maeda T."/>
            <person name="Kobayashi Y."/>
            <person name="Nakagawa T."/>
            <person name="Ezawa T."/>
            <person name="Yamaguchi K."/>
            <person name="Bino T."/>
            <person name="Nishimoto Y."/>
            <person name="Shigenobu S."/>
            <person name="Kawaguchi M."/>
        </authorList>
    </citation>
    <scope>NUCLEOTIDE SEQUENCE</scope>
    <source>
        <strain evidence="2">HR1</strain>
    </source>
</reference>
<proteinExistence type="predicted"/>
<organism evidence="2 3">
    <name type="scientific">Rhizophagus clarus</name>
    <dbReference type="NCBI Taxonomy" id="94130"/>
    <lineage>
        <taxon>Eukaryota</taxon>
        <taxon>Fungi</taxon>
        <taxon>Fungi incertae sedis</taxon>
        <taxon>Mucoromycota</taxon>
        <taxon>Glomeromycotina</taxon>
        <taxon>Glomeromycetes</taxon>
        <taxon>Glomerales</taxon>
        <taxon>Glomeraceae</taxon>
        <taxon>Rhizophagus</taxon>
    </lineage>
</organism>
<sequence length="245" mass="28462">MSYVRFTDPEGQCHITWNIYGIYYYAIIWIGMALFGCFTAAATIPQQYIDNDIQKQLLIVSIILGFIYLSFEVCQFIYDPINGSLIFGIYLILLHFYFHSCCHQVFENGTFDLNPYMVQQPDGNTNIFVNFRTALFAMYLFLTSDSSALTNWTYIDNPAFAIMIVLFSLLIVIYLMNLFIGLLNIAIDRDNDRVSYLTQKSEHNKEMMSKGEWNSNEFPELRKDSLKKLIQPVDETSLQQLLNEV</sequence>
<evidence type="ECO:0000313" key="2">
    <source>
        <dbReference type="EMBL" id="GET00518.1"/>
    </source>
</evidence>
<dbReference type="Proteomes" id="UP000615446">
    <property type="component" value="Unassembled WGS sequence"/>
</dbReference>
<feature type="transmembrane region" description="Helical" evidence="1">
    <location>
        <begin position="22"/>
        <end position="45"/>
    </location>
</feature>